<comment type="caution">
    <text evidence="4">Lacks conserved residue(s) required for the propagation of feature annotation.</text>
</comment>
<evidence type="ECO:0000313" key="6">
    <source>
        <dbReference type="Proteomes" id="UP001437460"/>
    </source>
</evidence>
<dbReference type="Proteomes" id="UP001437460">
    <property type="component" value="Unassembled WGS sequence"/>
</dbReference>
<comment type="function">
    <text evidence="4">Involved in the third step of the chorismate pathway, which leads to the biosynthesis of aromatic amino acids. Catalyzes the cis-dehydration of 3-dehydroquinate (DHQ) and introduces the first double bond of the aromatic ring to yield 3-dehydroshikimate.</text>
</comment>
<comment type="subunit">
    <text evidence="4">Homodimer.</text>
</comment>
<keyword evidence="4" id="KW-0028">Amino-acid biosynthesis</keyword>
<feature type="binding site" evidence="4">
    <location>
        <position position="236"/>
    </location>
    <ligand>
        <name>3-dehydroquinate</name>
        <dbReference type="ChEBI" id="CHEBI:32364"/>
    </ligand>
</feature>
<dbReference type="NCBIfam" id="TIGR01093">
    <property type="entry name" value="aroD"/>
    <property type="match status" value="1"/>
</dbReference>
<feature type="binding site" evidence="4">
    <location>
        <position position="232"/>
    </location>
    <ligand>
        <name>3-dehydroquinate</name>
        <dbReference type="ChEBI" id="CHEBI:32364"/>
    </ligand>
</feature>
<comment type="similarity">
    <text evidence="4">Belongs to the type-I 3-dehydroquinase family.</text>
</comment>
<feature type="active site" description="Schiff-base intermediate with substrate" evidence="4">
    <location>
        <position position="171"/>
    </location>
</feature>
<evidence type="ECO:0000313" key="5">
    <source>
        <dbReference type="EMBL" id="MEQ2562467.1"/>
    </source>
</evidence>
<dbReference type="SUPFAM" id="SSF51569">
    <property type="entry name" value="Aldolase"/>
    <property type="match status" value="1"/>
</dbReference>
<accession>A0ABV1HJJ0</accession>
<evidence type="ECO:0000256" key="2">
    <source>
        <dbReference type="ARBA" id="ARBA00023239"/>
    </source>
</evidence>
<dbReference type="PANTHER" id="PTHR43699:SF1">
    <property type="entry name" value="3-DEHYDROQUINATE DEHYDRATASE"/>
    <property type="match status" value="1"/>
</dbReference>
<gene>
    <name evidence="4 5" type="primary">aroD</name>
    <name evidence="5" type="ORF">WMO41_04715</name>
</gene>
<dbReference type="CDD" id="cd00502">
    <property type="entry name" value="DHQase_I"/>
    <property type="match status" value="1"/>
</dbReference>
<comment type="pathway">
    <text evidence="4">Metabolic intermediate biosynthesis; chorismate biosynthesis; chorismate from D-erythrose 4-phosphate and phosphoenolpyruvate: step 3/7.</text>
</comment>
<feature type="active site" description="Proton donor/acceptor" evidence="4">
    <location>
        <position position="144"/>
    </location>
</feature>
<comment type="caution">
    <text evidence="5">The sequence shown here is derived from an EMBL/GenBank/DDBJ whole genome shotgun (WGS) entry which is preliminary data.</text>
</comment>
<protein>
    <recommendedName>
        <fullName evidence="4">3-dehydroquinate dehydratase</fullName>
        <shortName evidence="4">3-dehydroquinase</shortName>
        <ecNumber evidence="4">4.2.1.10</ecNumber>
    </recommendedName>
    <alternativeName>
        <fullName evidence="4">Type I DHQase</fullName>
    </alternativeName>
    <alternativeName>
        <fullName evidence="4">Type I dehydroquinase</fullName>
        <shortName evidence="4">DHQ1</shortName>
    </alternativeName>
</protein>
<name>A0ABV1HJJ0_9FIRM</name>
<dbReference type="InterPro" id="IPR001381">
    <property type="entry name" value="DHquinase_I"/>
</dbReference>
<keyword evidence="3 4" id="KW-0704">Schiff base</keyword>
<dbReference type="InterPro" id="IPR050146">
    <property type="entry name" value="Type-I_3-dehydroquinase"/>
</dbReference>
<organism evidence="5 6">
    <name type="scientific">Ventrimonas faecis</name>
    <dbReference type="NCBI Taxonomy" id="3133170"/>
    <lineage>
        <taxon>Bacteria</taxon>
        <taxon>Bacillati</taxon>
        <taxon>Bacillota</taxon>
        <taxon>Clostridia</taxon>
        <taxon>Lachnospirales</taxon>
        <taxon>Lachnospiraceae</taxon>
        <taxon>Ventrimonas</taxon>
    </lineage>
</organism>
<evidence type="ECO:0000256" key="1">
    <source>
        <dbReference type="ARBA" id="ARBA00001864"/>
    </source>
</evidence>
<dbReference type="Gene3D" id="3.20.20.70">
    <property type="entry name" value="Aldolase class I"/>
    <property type="match status" value="1"/>
</dbReference>
<dbReference type="Pfam" id="PF01487">
    <property type="entry name" value="DHquinase_I"/>
    <property type="match status" value="1"/>
</dbReference>
<dbReference type="EMBL" id="JBBMFJ010000006">
    <property type="protein sequence ID" value="MEQ2562467.1"/>
    <property type="molecule type" value="Genomic_DNA"/>
</dbReference>
<comment type="catalytic activity">
    <reaction evidence="1 4">
        <text>3-dehydroquinate = 3-dehydroshikimate + H2O</text>
        <dbReference type="Rhea" id="RHEA:21096"/>
        <dbReference type="ChEBI" id="CHEBI:15377"/>
        <dbReference type="ChEBI" id="CHEBI:16630"/>
        <dbReference type="ChEBI" id="CHEBI:32364"/>
        <dbReference type="EC" id="4.2.1.10"/>
    </reaction>
</comment>
<keyword evidence="2 4" id="KW-0456">Lyase</keyword>
<feature type="binding site" evidence="4">
    <location>
        <position position="83"/>
    </location>
    <ligand>
        <name>3-dehydroquinate</name>
        <dbReference type="ChEBI" id="CHEBI:32364"/>
    </ligand>
</feature>
<proteinExistence type="inferred from homology"/>
<evidence type="ECO:0000256" key="4">
    <source>
        <dbReference type="HAMAP-Rule" id="MF_00214"/>
    </source>
</evidence>
<keyword evidence="4" id="KW-0057">Aromatic amino acid biosynthesis</keyword>
<dbReference type="PANTHER" id="PTHR43699">
    <property type="entry name" value="3-DEHYDROQUINATE DEHYDRATASE"/>
    <property type="match status" value="1"/>
</dbReference>
<dbReference type="GO" id="GO:0003855">
    <property type="term" value="F:3-dehydroquinate dehydratase activity"/>
    <property type="evidence" value="ECO:0007669"/>
    <property type="project" value="UniProtKB-EC"/>
</dbReference>
<feature type="binding site" evidence="4">
    <location>
        <begin position="47"/>
        <end position="49"/>
    </location>
    <ligand>
        <name>3-dehydroquinate</name>
        <dbReference type="ChEBI" id="CHEBI:32364"/>
    </ligand>
</feature>
<dbReference type="InterPro" id="IPR013785">
    <property type="entry name" value="Aldolase_TIM"/>
</dbReference>
<feature type="binding site" evidence="4">
    <location>
        <position position="213"/>
    </location>
    <ligand>
        <name>3-dehydroquinate</name>
        <dbReference type="ChEBI" id="CHEBI:32364"/>
    </ligand>
</feature>
<sequence>MKQPVVVKHTRIGEGTPKICVPIVEKDPDSILAAARNLISSGPDLVEWRCDHFDQAEDPEAAVHILQALHEVLGDIPVLFTFRTKKEGGEKEISAAAYERLNCQAAASGLADLIDVEIFTGDDTVRSILTAAHRTGVPVVASNHHFHETPDQETILEILTKMDQMGADILKIAVMPQSRKDVLTLLSATEEMDRRTTKPLITMSMGPVGMISRLCGEVFGSALTFGAVGKVSAPGQIGAKDLAHVLNLIHQSMESRQS</sequence>
<dbReference type="EC" id="4.2.1.10" evidence="4"/>
<keyword evidence="6" id="KW-1185">Reference proteome</keyword>
<evidence type="ECO:0000256" key="3">
    <source>
        <dbReference type="ARBA" id="ARBA00023270"/>
    </source>
</evidence>
<dbReference type="RefSeq" id="WP_349228770.1">
    <property type="nucleotide sequence ID" value="NZ_JBBMFJ010000006.1"/>
</dbReference>
<dbReference type="HAMAP" id="MF_00214">
    <property type="entry name" value="AroD"/>
    <property type="match status" value="1"/>
</dbReference>
<reference evidence="5 6" key="1">
    <citation type="submission" date="2024-03" db="EMBL/GenBank/DDBJ databases">
        <title>Human intestinal bacterial collection.</title>
        <authorList>
            <person name="Pauvert C."/>
            <person name="Hitch T.C.A."/>
            <person name="Clavel T."/>
        </authorList>
    </citation>
    <scope>NUCLEOTIDE SEQUENCE [LARGE SCALE GENOMIC DNA]</scope>
    <source>
        <strain evidence="5 6">CLA-AP-H27</strain>
    </source>
</reference>